<dbReference type="PANTHER" id="PTHR35350:SF1">
    <property type="entry name" value="HYPOTHETICAL LOC314168"/>
    <property type="match status" value="1"/>
</dbReference>
<evidence type="ECO:0000313" key="2">
    <source>
        <dbReference type="Proteomes" id="UP000663879"/>
    </source>
</evidence>
<name>A0A814NK28_9BILA</name>
<dbReference type="Proteomes" id="UP000663879">
    <property type="component" value="Unassembled WGS sequence"/>
</dbReference>
<keyword evidence="2" id="KW-1185">Reference proteome</keyword>
<protein>
    <submittedName>
        <fullName evidence="1">Uncharacterized protein</fullName>
    </submittedName>
</protein>
<proteinExistence type="predicted"/>
<comment type="caution">
    <text evidence="1">The sequence shown here is derived from an EMBL/GenBank/DDBJ whole genome shotgun (WGS) entry which is preliminary data.</text>
</comment>
<dbReference type="AlphaFoldDB" id="A0A814NK28"/>
<evidence type="ECO:0000313" key="1">
    <source>
        <dbReference type="EMBL" id="CAF1094057.1"/>
    </source>
</evidence>
<accession>A0A814NK28</accession>
<reference evidence="1" key="1">
    <citation type="submission" date="2021-02" db="EMBL/GenBank/DDBJ databases">
        <authorList>
            <person name="Nowell W R."/>
        </authorList>
    </citation>
    <scope>NUCLEOTIDE SEQUENCE</scope>
    <source>
        <strain evidence="1">Ploen Becks lab</strain>
    </source>
</reference>
<dbReference type="PANTHER" id="PTHR35350">
    <property type="entry name" value="HYPOTHETICAL LOC314168"/>
    <property type="match status" value="1"/>
</dbReference>
<dbReference type="InterPro" id="IPR040029">
    <property type="entry name" value="C14orf28-like"/>
</dbReference>
<organism evidence="1 2">
    <name type="scientific">Brachionus calyciflorus</name>
    <dbReference type="NCBI Taxonomy" id="104777"/>
    <lineage>
        <taxon>Eukaryota</taxon>
        <taxon>Metazoa</taxon>
        <taxon>Spiralia</taxon>
        <taxon>Gnathifera</taxon>
        <taxon>Rotifera</taxon>
        <taxon>Eurotatoria</taxon>
        <taxon>Monogononta</taxon>
        <taxon>Pseudotrocha</taxon>
        <taxon>Ploima</taxon>
        <taxon>Brachionidae</taxon>
        <taxon>Brachionus</taxon>
    </lineage>
</organism>
<gene>
    <name evidence="1" type="ORF">OXX778_LOCUS20815</name>
</gene>
<dbReference type="EMBL" id="CAJNOC010007209">
    <property type="protein sequence ID" value="CAF1094057.1"/>
    <property type="molecule type" value="Genomic_DNA"/>
</dbReference>
<sequence>MKHSESIVLLNEFCTNSSNKAMFDAILNLIPRNGSISEVDSVQTSIINTCSIDGFLLICYFLSRQSEIFKCKYSDELNNLFNSLKSISDLVCENNWNEARLEWIKFTKMKAIQKDETVVYDFFLNEFDSYYDSCASILQQYEYDNICDNLKCKLTSIKESRSAAFMLKKKRTVFLEETFKKRNISCKEVKFDIQGKFHVERNDMCNGTRALLNHRFINGTPPFLIISNGFNALNINEVPKKIIVSDMEYSLIGLTKYKNNRRHYTLVLFLEERFIEIDNLKKEIIEPIDLIEIQFKYIFYLKK</sequence>